<name>A0ACB8BSB6_9AGAM</name>
<comment type="caution">
    <text evidence="1">The sequence shown here is derived from an EMBL/GenBank/DDBJ whole genome shotgun (WGS) entry which is preliminary data.</text>
</comment>
<organism evidence="1 2">
    <name type="scientific">Leucogyrophana mollusca</name>
    <dbReference type="NCBI Taxonomy" id="85980"/>
    <lineage>
        <taxon>Eukaryota</taxon>
        <taxon>Fungi</taxon>
        <taxon>Dikarya</taxon>
        <taxon>Basidiomycota</taxon>
        <taxon>Agaricomycotina</taxon>
        <taxon>Agaricomycetes</taxon>
        <taxon>Agaricomycetidae</taxon>
        <taxon>Boletales</taxon>
        <taxon>Boletales incertae sedis</taxon>
        <taxon>Leucogyrophana</taxon>
    </lineage>
</organism>
<dbReference type="Proteomes" id="UP000790709">
    <property type="component" value="Unassembled WGS sequence"/>
</dbReference>
<protein>
    <submittedName>
        <fullName evidence="1">Uncharacterized protein</fullName>
    </submittedName>
</protein>
<sequence>MKRGFLNTSKAKRAAATANPPTEPQRPKSPGVILGGRDDPLPPELEQFSLGTDIDAIDFHQLPPQILDDLRASGDDRTRKVFRAWPRDPKGKIIVPSPLRGKEASNGLNLWGRTLYDFFHVHRKPGQYRMRTTSTGSRLAKQMRLFGELEAAKNEIAWADQEEDPQELFPCDIGELISDVDGRVHMGLHENDSMRQAPIDDTNEKEARENSAGKGKDKESSQQSNPSTKSSTQSAKSIFDPSNYPAPWPLIPGASSCPRLQTRLPLHLLPRKLIVHDPWNLLSVHYVDNDFHTPWNEKRDIIRTYSLHLSDEGKAQAEKSLIEAIRANAEAQAKWDAGERDNLIFTSNPAAGLNPGVFKGPVINAILPQRPTKLLNVPEAHLYIAPKFKLGRGHHSVVYRAELELPRSLFFEDKICERCVEDQVQVFVRTVEAKTRKEGKPSDLEKLHADVKIEAAPASPGSRYLVPTSGTVLQFFPKIQYQQQFTCVHGGSYADRSVPLTARVEVAAKLSIEDDPHLAREADNYQAFPGYLFEHYNGYNIVPPLHDPVPVGAVVPQFYGHYLPDPIADQPNTRGPDTTKGSQAPKDSEGEDSDAMKECHATEHSVTGDSDAMEGSHATEHPDAEDSDAMEVDDDPAYLSPILLLEHCGIPIVPKKLNMDDKQECASLLFRFHHAGWLHGSFAARNILVQSGPLTDWPTVRIARNTPSFRMIDFGRSSLISDGGLSRAGEEGTGLQLCRLHHFAGGGLSGTEDEDASH</sequence>
<evidence type="ECO:0000313" key="2">
    <source>
        <dbReference type="Proteomes" id="UP000790709"/>
    </source>
</evidence>
<gene>
    <name evidence="1" type="ORF">BV22DRAFT_1030839</name>
</gene>
<reference evidence="1" key="1">
    <citation type="journal article" date="2021" name="New Phytol.">
        <title>Evolutionary innovations through gain and loss of genes in the ectomycorrhizal Boletales.</title>
        <authorList>
            <person name="Wu G."/>
            <person name="Miyauchi S."/>
            <person name="Morin E."/>
            <person name="Kuo A."/>
            <person name="Drula E."/>
            <person name="Varga T."/>
            <person name="Kohler A."/>
            <person name="Feng B."/>
            <person name="Cao Y."/>
            <person name="Lipzen A."/>
            <person name="Daum C."/>
            <person name="Hundley H."/>
            <person name="Pangilinan J."/>
            <person name="Johnson J."/>
            <person name="Barry K."/>
            <person name="LaButti K."/>
            <person name="Ng V."/>
            <person name="Ahrendt S."/>
            <person name="Min B."/>
            <person name="Choi I.G."/>
            <person name="Park H."/>
            <person name="Plett J.M."/>
            <person name="Magnuson J."/>
            <person name="Spatafora J.W."/>
            <person name="Nagy L.G."/>
            <person name="Henrissat B."/>
            <person name="Grigoriev I.V."/>
            <person name="Yang Z.L."/>
            <person name="Xu J."/>
            <person name="Martin F.M."/>
        </authorList>
    </citation>
    <scope>NUCLEOTIDE SEQUENCE</scope>
    <source>
        <strain evidence="1">KUC20120723A-06</strain>
    </source>
</reference>
<proteinExistence type="predicted"/>
<dbReference type="EMBL" id="MU266354">
    <property type="protein sequence ID" value="KAH7928357.1"/>
    <property type="molecule type" value="Genomic_DNA"/>
</dbReference>
<accession>A0ACB8BSB6</accession>
<evidence type="ECO:0000313" key="1">
    <source>
        <dbReference type="EMBL" id="KAH7928357.1"/>
    </source>
</evidence>
<keyword evidence="2" id="KW-1185">Reference proteome</keyword>